<evidence type="ECO:0000256" key="1">
    <source>
        <dbReference type="ARBA" id="ARBA00022801"/>
    </source>
</evidence>
<dbReference type="OrthoDB" id="9805159at2"/>
<organism evidence="5 6">
    <name type="scientific">Salinimonas sediminis</name>
    <dbReference type="NCBI Taxonomy" id="2303538"/>
    <lineage>
        <taxon>Bacteria</taxon>
        <taxon>Pseudomonadati</taxon>
        <taxon>Pseudomonadota</taxon>
        <taxon>Gammaproteobacteria</taxon>
        <taxon>Alteromonadales</taxon>
        <taxon>Alteromonadaceae</taxon>
        <taxon>Alteromonas/Salinimonas group</taxon>
        <taxon>Salinimonas</taxon>
    </lineage>
</organism>
<keyword evidence="2" id="KW-0326">Glycosidase</keyword>
<dbReference type="Proteomes" id="UP000262073">
    <property type="component" value="Chromosome"/>
</dbReference>
<dbReference type="InterPro" id="IPR006047">
    <property type="entry name" value="GH13_cat_dom"/>
</dbReference>
<evidence type="ECO:0000259" key="4">
    <source>
        <dbReference type="SMART" id="SM00642"/>
    </source>
</evidence>
<dbReference type="RefSeq" id="WP_117316558.1">
    <property type="nucleotide sequence ID" value="NZ_CP031769.1"/>
</dbReference>
<dbReference type="SUPFAM" id="SSF51011">
    <property type="entry name" value="Glycosyl hydrolase domain"/>
    <property type="match status" value="1"/>
</dbReference>
<evidence type="ECO:0000313" key="6">
    <source>
        <dbReference type="Proteomes" id="UP000262073"/>
    </source>
</evidence>
<dbReference type="Pfam" id="PF10438">
    <property type="entry name" value="Cyc-maltodext_C"/>
    <property type="match status" value="1"/>
</dbReference>
<accession>A0A346NLU1</accession>
<feature type="region of interest" description="Disordered" evidence="3">
    <location>
        <begin position="144"/>
        <end position="165"/>
    </location>
</feature>
<reference evidence="5 6" key="1">
    <citation type="submission" date="2018-08" db="EMBL/GenBank/DDBJ databases">
        <title>Salinimonas sediminis sp. nov., a piezophilic bacterium isolated from a deep-sea sediment sample from the New Britain Trench.</title>
        <authorList>
            <person name="Cao J."/>
        </authorList>
    </citation>
    <scope>NUCLEOTIDE SEQUENCE [LARGE SCALE GENOMIC DNA]</scope>
    <source>
        <strain evidence="5 6">N102</strain>
    </source>
</reference>
<feature type="compositionally biased region" description="Basic and acidic residues" evidence="3">
    <location>
        <begin position="155"/>
        <end position="165"/>
    </location>
</feature>
<protein>
    <submittedName>
        <fullName evidence="5">Alpha-amlyase</fullName>
    </submittedName>
</protein>
<evidence type="ECO:0000256" key="3">
    <source>
        <dbReference type="SAM" id="MobiDB-lite"/>
    </source>
</evidence>
<feature type="domain" description="Glycosyl hydrolase family 13 catalytic" evidence="4">
    <location>
        <begin position="132"/>
        <end position="529"/>
    </location>
</feature>
<dbReference type="SUPFAM" id="SSF51445">
    <property type="entry name" value="(Trans)glycosidases"/>
    <property type="match status" value="1"/>
</dbReference>
<dbReference type="Gene3D" id="2.60.40.1180">
    <property type="entry name" value="Golgi alpha-mannosidase II"/>
    <property type="match status" value="1"/>
</dbReference>
<dbReference type="InterPro" id="IPR014756">
    <property type="entry name" value="Ig_E-set"/>
</dbReference>
<keyword evidence="5" id="KW-0456">Lyase</keyword>
<dbReference type="EMBL" id="CP031769">
    <property type="protein sequence ID" value="AXR06498.1"/>
    <property type="molecule type" value="Genomic_DNA"/>
</dbReference>
<dbReference type="InterPro" id="IPR015171">
    <property type="entry name" value="Cyc-maltodext_N"/>
</dbReference>
<dbReference type="CDD" id="cd11340">
    <property type="entry name" value="AmyAc_bac_CMD_like_3"/>
    <property type="match status" value="1"/>
</dbReference>
<dbReference type="GO" id="GO:0005975">
    <property type="term" value="P:carbohydrate metabolic process"/>
    <property type="evidence" value="ECO:0007669"/>
    <property type="project" value="InterPro"/>
</dbReference>
<dbReference type="InterPro" id="IPR019492">
    <property type="entry name" value="Cyclo-malto-dextrinase_C"/>
</dbReference>
<dbReference type="PANTHER" id="PTHR10357">
    <property type="entry name" value="ALPHA-AMYLASE FAMILY MEMBER"/>
    <property type="match status" value="1"/>
</dbReference>
<dbReference type="Pfam" id="PF09087">
    <property type="entry name" value="Cyc-maltodext_N"/>
    <property type="match status" value="1"/>
</dbReference>
<sequence>MHKAVHTIVFLTSLFGGSQGHASQPPELTVAPPSWWVGMQSSTLQLMVAGKDIAGSEVTVNSPDVSIVKVASQDSPNYLFIDVDVKHATARQYTFTLRRPGQADTQFTYDIHRRRDGSRARTGFGQRDTIYLVTADRFVNGDPSNDAHAALVDKPQPDKPGGRHGGDIQGLIDHLDYLQEMGFTQLWPMPLLENAMDAYSYHGYAITDHYQIDPRYGTNALYRELSKQGRERGIGLIMDVVLNHIGSHHPWMADMPSADWINNQGEFTATTHRREALHDMHGVAADVSAFSDGWFVPTMPDLNQQNPYLATYLTQQAIWWIEYADLSGLRVDTYSYSDKAFLSHWTHRLMQEYPELNIVGEEWTVNPVITSYWQAGSNPDDGYQSSLPSVMDFPLQATLVDALKNQESWGTGLVELYSLLASDALYGDPYNLVIFGDNHDMSRIFTQLDEDFALWKMAMTYLLTSRGIPQVFYGTEILMANPHSDDHGVIRSNFPGSWPDDKVNGFTGENLTAQQQEARALIQGLLTLRRQHPVIATGQYTHYAPQEGVYVYFKTAKEGKQGHGDGAMVVLNKNAQQVTLPLPRFAAQLRGINTLQRWPDSSEVATATGEITIAPQSATVWLLN</sequence>
<dbReference type="InterPro" id="IPR017853">
    <property type="entry name" value="GH"/>
</dbReference>
<proteinExistence type="predicted"/>
<name>A0A346NLU1_9ALTE</name>
<evidence type="ECO:0000256" key="2">
    <source>
        <dbReference type="ARBA" id="ARBA00023295"/>
    </source>
</evidence>
<dbReference type="SUPFAM" id="SSF81296">
    <property type="entry name" value="E set domains"/>
    <property type="match status" value="1"/>
</dbReference>
<dbReference type="KEGG" id="salm:D0Y50_09055"/>
<dbReference type="Pfam" id="PF00128">
    <property type="entry name" value="Alpha-amylase"/>
    <property type="match status" value="1"/>
</dbReference>
<dbReference type="Gene3D" id="2.60.40.10">
    <property type="entry name" value="Immunoglobulins"/>
    <property type="match status" value="1"/>
</dbReference>
<dbReference type="GO" id="GO:0016798">
    <property type="term" value="F:hydrolase activity, acting on glycosyl bonds"/>
    <property type="evidence" value="ECO:0007669"/>
    <property type="project" value="UniProtKB-KW"/>
</dbReference>
<dbReference type="InterPro" id="IPR013780">
    <property type="entry name" value="Glyco_hydro_b"/>
</dbReference>
<keyword evidence="1" id="KW-0378">Hydrolase</keyword>
<dbReference type="InterPro" id="IPR013783">
    <property type="entry name" value="Ig-like_fold"/>
</dbReference>
<dbReference type="AlphaFoldDB" id="A0A346NLU1"/>
<gene>
    <name evidence="5" type="ORF">D0Y50_09055</name>
</gene>
<dbReference type="SMART" id="SM00642">
    <property type="entry name" value="Aamy"/>
    <property type="match status" value="1"/>
</dbReference>
<dbReference type="Gene3D" id="3.20.20.80">
    <property type="entry name" value="Glycosidases"/>
    <property type="match status" value="1"/>
</dbReference>
<dbReference type="PANTHER" id="PTHR10357:SF210">
    <property type="entry name" value="MALTODEXTRIN GLUCOSIDASE"/>
    <property type="match status" value="1"/>
</dbReference>
<dbReference type="GO" id="GO:0016829">
    <property type="term" value="F:lyase activity"/>
    <property type="evidence" value="ECO:0007669"/>
    <property type="project" value="UniProtKB-KW"/>
</dbReference>
<evidence type="ECO:0000313" key="5">
    <source>
        <dbReference type="EMBL" id="AXR06498.1"/>
    </source>
</evidence>
<keyword evidence="6" id="KW-1185">Reference proteome</keyword>